<dbReference type="PROSITE" id="PS00166">
    <property type="entry name" value="ENOYL_COA_HYDRATASE"/>
    <property type="match status" value="1"/>
</dbReference>
<organism evidence="9 10">
    <name type="scientific">Mycobacterium sherrisii</name>
    <dbReference type="NCBI Taxonomy" id="243061"/>
    <lineage>
        <taxon>Bacteria</taxon>
        <taxon>Bacillati</taxon>
        <taxon>Actinomycetota</taxon>
        <taxon>Actinomycetes</taxon>
        <taxon>Mycobacteriales</taxon>
        <taxon>Mycobacteriaceae</taxon>
        <taxon>Mycobacterium</taxon>
        <taxon>Mycobacterium simiae complex</taxon>
    </lineage>
</organism>
<sequence length="269" mass="28942">MVTGKDAVVFERRDSALWLRLNRPAAMNGLNQDIIDGLHRGLDHAVADPAIRCIVIAATGRAFCAGADLAYAQSLAAQERPPGRYSPGQLFLRRVRELFDRLESVDLPTVAAIQGITVGGGLELVLCCDMALASRSARIGDGHATYGQVPGGGASVRLTRRLGLSRTKHLMFTGQLHPAERFEGTDLLVAVVDDDRLEPEVEAIAAQIATKSPVGLARMKMLANAALQVPPDVGLTMELEQSALHETSADWREGLAAFNEKRAPKYVGR</sequence>
<evidence type="ECO:0000256" key="8">
    <source>
        <dbReference type="RuleBase" id="RU003707"/>
    </source>
</evidence>
<evidence type="ECO:0008006" key="11">
    <source>
        <dbReference type="Google" id="ProtNLM"/>
    </source>
</evidence>
<proteinExistence type="inferred from homology"/>
<evidence type="ECO:0000313" key="9">
    <source>
        <dbReference type="EMBL" id="ODR00632.1"/>
    </source>
</evidence>
<evidence type="ECO:0000256" key="7">
    <source>
        <dbReference type="ARBA" id="ARBA00023717"/>
    </source>
</evidence>
<evidence type="ECO:0000256" key="5">
    <source>
        <dbReference type="ARBA" id="ARBA00023239"/>
    </source>
</evidence>
<keyword evidence="3" id="KW-0276">Fatty acid metabolism</keyword>
<evidence type="ECO:0000256" key="6">
    <source>
        <dbReference type="ARBA" id="ARBA00023709"/>
    </source>
</evidence>
<dbReference type="GO" id="GO:0004300">
    <property type="term" value="F:enoyl-CoA hydratase activity"/>
    <property type="evidence" value="ECO:0007669"/>
    <property type="project" value="UniProtKB-EC"/>
</dbReference>
<dbReference type="Pfam" id="PF00378">
    <property type="entry name" value="ECH_1"/>
    <property type="match status" value="1"/>
</dbReference>
<comment type="catalytic activity">
    <reaction evidence="6">
        <text>a (3S)-3-hydroxyacyl-CoA = a (2E)-enoyl-CoA + H2O</text>
        <dbReference type="Rhea" id="RHEA:16105"/>
        <dbReference type="ChEBI" id="CHEBI:15377"/>
        <dbReference type="ChEBI" id="CHEBI:57318"/>
        <dbReference type="ChEBI" id="CHEBI:58856"/>
        <dbReference type="EC" id="4.2.1.17"/>
    </reaction>
</comment>
<dbReference type="InterPro" id="IPR014748">
    <property type="entry name" value="Enoyl-CoA_hydra_C"/>
</dbReference>
<dbReference type="CDD" id="cd06558">
    <property type="entry name" value="crotonase-like"/>
    <property type="match status" value="1"/>
</dbReference>
<dbReference type="InterPro" id="IPR001753">
    <property type="entry name" value="Enoyl-CoA_hydra/iso"/>
</dbReference>
<dbReference type="RefSeq" id="WP_069402815.1">
    <property type="nucleotide sequence ID" value="NZ_JBKFED010000042.1"/>
</dbReference>
<gene>
    <name evidence="9" type="ORF">BHQ21_24160</name>
</gene>
<dbReference type="Gene3D" id="3.90.226.10">
    <property type="entry name" value="2-enoyl-CoA Hydratase, Chain A, domain 1"/>
    <property type="match status" value="1"/>
</dbReference>
<dbReference type="SUPFAM" id="SSF52096">
    <property type="entry name" value="ClpP/crotonase"/>
    <property type="match status" value="1"/>
</dbReference>
<dbReference type="Gene3D" id="1.10.12.10">
    <property type="entry name" value="Lyase 2-enoyl-coa Hydratase, Chain A, domain 2"/>
    <property type="match status" value="1"/>
</dbReference>
<dbReference type="InterPro" id="IPR018376">
    <property type="entry name" value="Enoyl-CoA_hyd/isom_CS"/>
</dbReference>
<accession>A0A1E3SEZ6</accession>
<comment type="function">
    <text evidence="1">Could possibly oxidize fatty acids using specific components.</text>
</comment>
<comment type="catalytic activity">
    <reaction evidence="7">
        <text>a 4-saturated-(3S)-3-hydroxyacyl-CoA = a (3E)-enoyl-CoA + H2O</text>
        <dbReference type="Rhea" id="RHEA:20724"/>
        <dbReference type="ChEBI" id="CHEBI:15377"/>
        <dbReference type="ChEBI" id="CHEBI:58521"/>
        <dbReference type="ChEBI" id="CHEBI:137480"/>
        <dbReference type="EC" id="4.2.1.17"/>
    </reaction>
</comment>
<keyword evidence="10" id="KW-1185">Reference proteome</keyword>
<dbReference type="PANTHER" id="PTHR11941:SF54">
    <property type="entry name" value="ENOYL-COA HYDRATASE, MITOCHONDRIAL"/>
    <property type="match status" value="1"/>
</dbReference>
<comment type="similarity">
    <text evidence="2 8">Belongs to the enoyl-CoA hydratase/isomerase family.</text>
</comment>
<dbReference type="GO" id="GO:0006635">
    <property type="term" value="P:fatty acid beta-oxidation"/>
    <property type="evidence" value="ECO:0007669"/>
    <property type="project" value="TreeGrafter"/>
</dbReference>
<dbReference type="Proteomes" id="UP000094224">
    <property type="component" value="Unassembled WGS sequence"/>
</dbReference>
<name>A0A1E3SEZ6_9MYCO</name>
<evidence type="ECO:0000313" key="10">
    <source>
        <dbReference type="Proteomes" id="UP000094224"/>
    </source>
</evidence>
<protein>
    <recommendedName>
        <fullName evidence="11">Enoyl-CoA hydratase</fullName>
    </recommendedName>
</protein>
<comment type="caution">
    <text evidence="9">The sequence shown here is derived from an EMBL/GenBank/DDBJ whole genome shotgun (WGS) entry which is preliminary data.</text>
</comment>
<evidence type="ECO:0000256" key="2">
    <source>
        <dbReference type="ARBA" id="ARBA00005254"/>
    </source>
</evidence>
<evidence type="ECO:0000256" key="4">
    <source>
        <dbReference type="ARBA" id="ARBA00023098"/>
    </source>
</evidence>
<dbReference type="InterPro" id="IPR029045">
    <property type="entry name" value="ClpP/crotonase-like_dom_sf"/>
</dbReference>
<dbReference type="PANTHER" id="PTHR11941">
    <property type="entry name" value="ENOYL-COA HYDRATASE-RELATED"/>
    <property type="match status" value="1"/>
</dbReference>
<evidence type="ECO:0000256" key="3">
    <source>
        <dbReference type="ARBA" id="ARBA00022832"/>
    </source>
</evidence>
<keyword evidence="4" id="KW-0443">Lipid metabolism</keyword>
<keyword evidence="5" id="KW-0456">Lyase</keyword>
<evidence type="ECO:0000256" key="1">
    <source>
        <dbReference type="ARBA" id="ARBA00002994"/>
    </source>
</evidence>
<dbReference type="AlphaFoldDB" id="A0A1E3SEZ6"/>
<dbReference type="EMBL" id="MIHC01000064">
    <property type="protein sequence ID" value="ODR00632.1"/>
    <property type="molecule type" value="Genomic_DNA"/>
</dbReference>
<reference evidence="10" key="1">
    <citation type="submission" date="2016-09" db="EMBL/GenBank/DDBJ databases">
        <authorList>
            <person name="Greninger A.L."/>
            <person name="Jerome K.R."/>
            <person name="Mcnair B."/>
            <person name="Wallis C."/>
            <person name="Fang F."/>
        </authorList>
    </citation>
    <scope>NUCLEOTIDE SEQUENCE [LARGE SCALE GENOMIC DNA]</scope>
    <source>
        <strain evidence="10">BC1_M4</strain>
    </source>
</reference>